<evidence type="ECO:0000313" key="2">
    <source>
        <dbReference type="Proteomes" id="UP000191285"/>
    </source>
</evidence>
<name>A0A1V6THC5_9EURO</name>
<reference evidence="2" key="1">
    <citation type="journal article" date="2017" name="Nat. Microbiol.">
        <title>Global analysis of biosynthetic gene clusters reveals vast potential of secondary metabolite production in Penicillium species.</title>
        <authorList>
            <person name="Nielsen J.C."/>
            <person name="Grijseels S."/>
            <person name="Prigent S."/>
            <person name="Ji B."/>
            <person name="Dainat J."/>
            <person name="Nielsen K.F."/>
            <person name="Frisvad J.C."/>
            <person name="Workman M."/>
            <person name="Nielsen J."/>
        </authorList>
    </citation>
    <scope>NUCLEOTIDE SEQUENCE [LARGE SCALE GENOMIC DNA]</scope>
    <source>
        <strain evidence="2">IBT 24891</strain>
    </source>
</reference>
<sequence>MAQHHPPLISLQQYLQVGLPRITVLDQGQSTENTRSGYYWADQIKSTRRWDDFNIDSIQQTFRPLLEQTQIPPEPIVNSVPLPVNSEASARARIEYYLSPLVRRSLRAGFANIEALAFPHRYRTVTFDAGTSAQHITGGEPDLAFFELDPYLRAENRPNRAPGDIKPSFKWALSMGSSPRRGVRTEFNQALSQVNYYMKQHHSRYGFLLTERELVAIQRLDGNGRLELSDAIPWTATGTPEEPVLTVTLGLWYLGMLSSQRQWVMN</sequence>
<dbReference type="AlphaFoldDB" id="A0A1V6THC5"/>
<dbReference type="STRING" id="303698.A0A1V6THC5"/>
<dbReference type="EMBL" id="MLKD01000006">
    <property type="protein sequence ID" value="OQE25576.1"/>
    <property type="molecule type" value="Genomic_DNA"/>
</dbReference>
<accession>A0A1V6THC5</accession>
<proteinExistence type="predicted"/>
<comment type="caution">
    <text evidence="1">The sequence shown here is derived from an EMBL/GenBank/DDBJ whole genome shotgun (WGS) entry which is preliminary data.</text>
</comment>
<keyword evidence="2" id="KW-1185">Reference proteome</keyword>
<gene>
    <name evidence="1" type="ORF">PENSTE_c006G05460</name>
</gene>
<protein>
    <submittedName>
        <fullName evidence="1">Uncharacterized protein</fullName>
    </submittedName>
</protein>
<dbReference type="OrthoDB" id="4367324at2759"/>
<dbReference type="Proteomes" id="UP000191285">
    <property type="component" value="Unassembled WGS sequence"/>
</dbReference>
<evidence type="ECO:0000313" key="1">
    <source>
        <dbReference type="EMBL" id="OQE25576.1"/>
    </source>
</evidence>
<organism evidence="1 2">
    <name type="scientific">Penicillium steckii</name>
    <dbReference type="NCBI Taxonomy" id="303698"/>
    <lineage>
        <taxon>Eukaryota</taxon>
        <taxon>Fungi</taxon>
        <taxon>Dikarya</taxon>
        <taxon>Ascomycota</taxon>
        <taxon>Pezizomycotina</taxon>
        <taxon>Eurotiomycetes</taxon>
        <taxon>Eurotiomycetidae</taxon>
        <taxon>Eurotiales</taxon>
        <taxon>Aspergillaceae</taxon>
        <taxon>Penicillium</taxon>
    </lineage>
</organism>